<dbReference type="FunFam" id="3.30.300.30:FF:000008">
    <property type="entry name" value="2,3-dihydroxybenzoate-AMP ligase"/>
    <property type="match status" value="1"/>
</dbReference>
<keyword evidence="2 5" id="KW-0436">Ligase</keyword>
<dbReference type="InterPro" id="IPR025110">
    <property type="entry name" value="AMP-bd_C"/>
</dbReference>
<dbReference type="PANTHER" id="PTHR43201:SF32">
    <property type="entry name" value="2-SUCCINYLBENZOATE--COA LIGASE, CHLOROPLASTIC_PEROXISOMAL"/>
    <property type="match status" value="1"/>
</dbReference>
<name>A0A6L9W177_9ACTN</name>
<dbReference type="AlphaFoldDB" id="A0A6L9W177"/>
<gene>
    <name evidence="5" type="ORF">GCU60_05555</name>
</gene>
<evidence type="ECO:0000256" key="2">
    <source>
        <dbReference type="ARBA" id="ARBA00022598"/>
    </source>
</evidence>
<dbReference type="Gene3D" id="3.30.300.30">
    <property type="match status" value="1"/>
</dbReference>
<dbReference type="SUPFAM" id="SSF56801">
    <property type="entry name" value="Acetyl-CoA synthetase-like"/>
    <property type="match status" value="1"/>
</dbReference>
<dbReference type="Pfam" id="PF13193">
    <property type="entry name" value="AMP-binding_C"/>
    <property type="match status" value="1"/>
</dbReference>
<dbReference type="Pfam" id="PF00501">
    <property type="entry name" value="AMP-binding"/>
    <property type="match status" value="1"/>
</dbReference>
<proteinExistence type="inferred from homology"/>
<accession>A0A6L9W177</accession>
<sequence>MTVPVRPAGRVREYDADLPAHLVDMLHRTVAEVPDRTAFVDSHRSLTWSGFAAEVDELAGRLVGAGVEPGDRVALLSGNGVPYTVAVWAVWTAGGVVVPLNNRLHPDEMSRLVLDARPRVLLAGSGREDAAAHIGREAAVEVAHEDPATGRYLASGAAAPVPTGALTADSPAQIMYTSGTTGRPKGVVLSHRNAVQNSGTCTLVLGRRTDDVELIMVPQFNVTGLNSQTVPVVHRGMTGVLLDGFDPARVVDLVEQHGVTTTVGAPTMWWRILDAASDRPEALRTLRLAAYGGAPMPTALLDRLVAALPDATFGNGYGLTETCSMITYLGGADALAHPSSVGRPLPITELRLVDPSTGEEVPPGETGEIAVRGPQVASGYWAPSSLRPLTDEDGWFRTGDAARLEDGFVILQDRLKDVIKRGGESIYCIEVEDVLHQHPAVLEAAVLGVPDPVYGETVAAHVVLRQGTEATAEEITDFCRSRLAAFKAPRTVHFRSELPRNPGGKVLKALMRTP</sequence>
<dbReference type="InterPro" id="IPR042099">
    <property type="entry name" value="ANL_N_sf"/>
</dbReference>
<dbReference type="EMBL" id="JAAGWG010000007">
    <property type="protein sequence ID" value="NEK85230.1"/>
    <property type="molecule type" value="Genomic_DNA"/>
</dbReference>
<evidence type="ECO:0000259" key="4">
    <source>
        <dbReference type="Pfam" id="PF13193"/>
    </source>
</evidence>
<protein>
    <submittedName>
        <fullName evidence="5">Long-chain fatty acid--CoA ligase</fullName>
    </submittedName>
</protein>
<comment type="caution">
    <text evidence="5">The sequence shown here is derived from an EMBL/GenBank/DDBJ whole genome shotgun (WGS) entry which is preliminary data.</text>
</comment>
<dbReference type="PROSITE" id="PS00455">
    <property type="entry name" value="AMP_BINDING"/>
    <property type="match status" value="1"/>
</dbReference>
<evidence type="ECO:0000259" key="3">
    <source>
        <dbReference type="Pfam" id="PF00501"/>
    </source>
</evidence>
<evidence type="ECO:0000313" key="6">
    <source>
        <dbReference type="Proteomes" id="UP000479241"/>
    </source>
</evidence>
<dbReference type="InterPro" id="IPR045851">
    <property type="entry name" value="AMP-bd_C_sf"/>
</dbReference>
<organism evidence="5 6">
    <name type="scientific">Blastococcus saxobsidens</name>
    <dbReference type="NCBI Taxonomy" id="138336"/>
    <lineage>
        <taxon>Bacteria</taxon>
        <taxon>Bacillati</taxon>
        <taxon>Actinomycetota</taxon>
        <taxon>Actinomycetes</taxon>
        <taxon>Geodermatophilales</taxon>
        <taxon>Geodermatophilaceae</taxon>
        <taxon>Blastococcus</taxon>
    </lineage>
</organism>
<dbReference type="Proteomes" id="UP000479241">
    <property type="component" value="Unassembled WGS sequence"/>
</dbReference>
<dbReference type="RefSeq" id="WP_163203037.1">
    <property type="nucleotide sequence ID" value="NZ_JAAGWG010000007.1"/>
</dbReference>
<evidence type="ECO:0000256" key="1">
    <source>
        <dbReference type="ARBA" id="ARBA00006432"/>
    </source>
</evidence>
<feature type="domain" description="AMP-binding enzyme C-terminal" evidence="4">
    <location>
        <begin position="430"/>
        <end position="505"/>
    </location>
</feature>
<dbReference type="InterPro" id="IPR020845">
    <property type="entry name" value="AMP-binding_CS"/>
</dbReference>
<dbReference type="GO" id="GO:0031956">
    <property type="term" value="F:medium-chain fatty acid-CoA ligase activity"/>
    <property type="evidence" value="ECO:0007669"/>
    <property type="project" value="TreeGrafter"/>
</dbReference>
<reference evidence="5 6" key="1">
    <citation type="submission" date="2019-12" db="EMBL/GenBank/DDBJ databases">
        <title>the WGS of Blastococcus saxobsidens 67B17.</title>
        <authorList>
            <person name="Jiang Z."/>
        </authorList>
    </citation>
    <scope>NUCLEOTIDE SEQUENCE [LARGE SCALE GENOMIC DNA]</scope>
    <source>
        <strain evidence="5 6">67B17</strain>
    </source>
</reference>
<dbReference type="GO" id="GO:0006631">
    <property type="term" value="P:fatty acid metabolic process"/>
    <property type="evidence" value="ECO:0007669"/>
    <property type="project" value="TreeGrafter"/>
</dbReference>
<dbReference type="InterPro" id="IPR000873">
    <property type="entry name" value="AMP-dep_synth/lig_dom"/>
</dbReference>
<feature type="domain" description="AMP-dependent synthetase/ligase" evidence="3">
    <location>
        <begin position="27"/>
        <end position="381"/>
    </location>
</feature>
<dbReference type="Gene3D" id="3.40.50.12780">
    <property type="entry name" value="N-terminal domain of ligase-like"/>
    <property type="match status" value="1"/>
</dbReference>
<dbReference type="PANTHER" id="PTHR43201">
    <property type="entry name" value="ACYL-COA SYNTHETASE"/>
    <property type="match status" value="1"/>
</dbReference>
<comment type="similarity">
    <text evidence="1">Belongs to the ATP-dependent AMP-binding enzyme family.</text>
</comment>
<evidence type="ECO:0000313" key="5">
    <source>
        <dbReference type="EMBL" id="NEK85230.1"/>
    </source>
</evidence>